<name>A0A918M1F1_9ACTN</name>
<protein>
    <submittedName>
        <fullName evidence="1">Uncharacterized protein</fullName>
    </submittedName>
</protein>
<dbReference type="EMBL" id="BMSA01000045">
    <property type="protein sequence ID" value="GGT94428.1"/>
    <property type="molecule type" value="Genomic_DNA"/>
</dbReference>
<keyword evidence="2" id="KW-1185">Reference proteome</keyword>
<gene>
    <name evidence="1" type="ORF">GCM10010226_85260</name>
</gene>
<reference evidence="1" key="2">
    <citation type="submission" date="2020-09" db="EMBL/GenBank/DDBJ databases">
        <authorList>
            <person name="Sun Q."/>
            <person name="Ohkuma M."/>
        </authorList>
    </citation>
    <scope>NUCLEOTIDE SEQUENCE</scope>
    <source>
        <strain evidence="1">JCM 4125</strain>
    </source>
</reference>
<evidence type="ECO:0000313" key="2">
    <source>
        <dbReference type="Proteomes" id="UP000646776"/>
    </source>
</evidence>
<accession>A0A918M1F1</accession>
<reference evidence="1" key="1">
    <citation type="journal article" date="2014" name="Int. J. Syst. Evol. Microbiol.">
        <title>Complete genome sequence of Corynebacterium casei LMG S-19264T (=DSM 44701T), isolated from a smear-ripened cheese.</title>
        <authorList>
            <consortium name="US DOE Joint Genome Institute (JGI-PGF)"/>
            <person name="Walter F."/>
            <person name="Albersmeier A."/>
            <person name="Kalinowski J."/>
            <person name="Ruckert C."/>
        </authorList>
    </citation>
    <scope>NUCLEOTIDE SEQUENCE</scope>
    <source>
        <strain evidence="1">JCM 4125</strain>
    </source>
</reference>
<proteinExistence type="predicted"/>
<dbReference type="RefSeq" id="WP_189717985.1">
    <property type="nucleotide sequence ID" value="NZ_BMSA01000045.1"/>
</dbReference>
<evidence type="ECO:0000313" key="1">
    <source>
        <dbReference type="EMBL" id="GGT94428.1"/>
    </source>
</evidence>
<organism evidence="1 2">
    <name type="scientific">Streptomyces phaeofaciens</name>
    <dbReference type="NCBI Taxonomy" id="68254"/>
    <lineage>
        <taxon>Bacteria</taxon>
        <taxon>Bacillati</taxon>
        <taxon>Actinomycetota</taxon>
        <taxon>Actinomycetes</taxon>
        <taxon>Kitasatosporales</taxon>
        <taxon>Streptomycetaceae</taxon>
        <taxon>Streptomyces</taxon>
    </lineage>
</organism>
<comment type="caution">
    <text evidence="1">The sequence shown here is derived from an EMBL/GenBank/DDBJ whole genome shotgun (WGS) entry which is preliminary data.</text>
</comment>
<dbReference type="Proteomes" id="UP000646776">
    <property type="component" value="Unassembled WGS sequence"/>
</dbReference>
<sequence length="304" mass="33634">MSDLHCLFCGVVVRGSREHVLTSWFLKRHNGQGPFTTEVDGEPVEYARGVVERDHLSRWMLPVCGKGEEQDVGRDCNGWLNTVFEQPAKTPVRAALDALEPIDGPAVSAFVRWSVKTLLLASHPDLVRSAPPQRDRSVWEFPHDWLPALRTTGNLPADLSLWLGIIGPSTGEESRVPDEQVLLPRIHHPHAAGGPGQAIDLGFGLPDERMAQFQLLSHPVMDISHPAEATGLVVKPWPQLPDRLDINVLPVLSREESRRIARTFVRGGTLIDLMPGQTWLPEGLLSPRIRIRLAPTPSPSLGRT</sequence>
<dbReference type="AlphaFoldDB" id="A0A918M1F1"/>